<comment type="caution">
    <text evidence="3">The sequence shown here is derived from an EMBL/GenBank/DDBJ whole genome shotgun (WGS) entry which is preliminary data.</text>
</comment>
<dbReference type="InterPro" id="IPR027417">
    <property type="entry name" value="P-loop_NTPase"/>
</dbReference>
<dbReference type="InterPro" id="IPR051396">
    <property type="entry name" value="Bact_Antivir_Def_Nuclease"/>
</dbReference>
<accession>A0A644ZN44</accession>
<reference evidence="3" key="1">
    <citation type="submission" date="2019-08" db="EMBL/GenBank/DDBJ databases">
        <authorList>
            <person name="Kucharzyk K."/>
            <person name="Murdoch R.W."/>
            <person name="Higgins S."/>
            <person name="Loffler F."/>
        </authorList>
    </citation>
    <scope>NUCLEOTIDE SEQUENCE</scope>
</reference>
<evidence type="ECO:0000256" key="1">
    <source>
        <dbReference type="SAM" id="Coils"/>
    </source>
</evidence>
<name>A0A644ZN44_9ZZZZ</name>
<dbReference type="EMBL" id="VSSQ01008879">
    <property type="protein sequence ID" value="MPM40113.1"/>
    <property type="molecule type" value="Genomic_DNA"/>
</dbReference>
<feature type="domain" description="Endonuclease GajA/Old nuclease/RecF-like AAA" evidence="2">
    <location>
        <begin position="1"/>
        <end position="331"/>
    </location>
</feature>
<proteinExistence type="predicted"/>
<dbReference type="InterPro" id="IPR041685">
    <property type="entry name" value="AAA_GajA/Old/RecF-like"/>
</dbReference>
<dbReference type="AlphaFoldDB" id="A0A644ZN44"/>
<dbReference type="SUPFAM" id="SSF52540">
    <property type="entry name" value="P-loop containing nucleoside triphosphate hydrolases"/>
    <property type="match status" value="1"/>
</dbReference>
<protein>
    <recommendedName>
        <fullName evidence="2">Endonuclease GajA/Old nuclease/RecF-like AAA domain-containing protein</fullName>
    </recommendedName>
</protein>
<gene>
    <name evidence="3" type="ORF">SDC9_86751</name>
</gene>
<evidence type="ECO:0000313" key="3">
    <source>
        <dbReference type="EMBL" id="MPM40113.1"/>
    </source>
</evidence>
<organism evidence="3">
    <name type="scientific">bioreactor metagenome</name>
    <dbReference type="NCBI Taxonomy" id="1076179"/>
    <lineage>
        <taxon>unclassified sequences</taxon>
        <taxon>metagenomes</taxon>
        <taxon>ecological metagenomes</taxon>
    </lineage>
</organism>
<dbReference type="Gene3D" id="3.40.50.300">
    <property type="entry name" value="P-loop containing nucleotide triphosphate hydrolases"/>
    <property type="match status" value="1"/>
</dbReference>
<evidence type="ECO:0000259" key="2">
    <source>
        <dbReference type="Pfam" id="PF13175"/>
    </source>
</evidence>
<feature type="coiled-coil region" evidence="1">
    <location>
        <begin position="180"/>
        <end position="222"/>
    </location>
</feature>
<dbReference type="PANTHER" id="PTHR43581:SF4">
    <property type="entry name" value="ATP_GTP PHOSPHATASE"/>
    <property type="match status" value="1"/>
</dbReference>
<dbReference type="PANTHER" id="PTHR43581">
    <property type="entry name" value="ATP/GTP PHOSPHATASE"/>
    <property type="match status" value="1"/>
</dbReference>
<keyword evidence="1" id="KW-0175">Coiled coil</keyword>
<dbReference type="Pfam" id="PF13175">
    <property type="entry name" value="AAA_15"/>
    <property type="match status" value="1"/>
</dbReference>
<sequence length="573" mass="65801">MRIKSIAAKNYRTLENINFPFIGSYCTISGRNNAGKSCLIRLLHVLFRKGGIRPWLRDRYSFVYADDRTQWHNENDPIEVTYVLELSHTDDPALLTFIEKFIGKSIEKEPTIITLRYLTDTKDVTTFETFVNDIPTDTQTSKEIAVKISEADLMFLYNSTMRHEEIYYGGRGRQRFMYEVILSEDERRQLNEAAKETEKKLKRLAKQNREELNSILGRLSERYDVEFSPLDGYATHHMPFGINLKDKTVEVPLNDWGSGTQNRTHILMEVLQANRIKTTESQQSKITPIVVIEEPESFLHPSAQAEFGTVLRTLATDLGIQIIVTTHSPYMLNQEDSTSNLLLCREIKRGKQLQTELVDTSGENWMAPFAEHLGLDSNEFSSWQPLFSSHESKVLLVEGVIDQQYFEYLQHSNIGIEGLRRDIEVVPYGGKDTLKNIMLVQFVLGKFDNVFITYDLDCEQEVSGALSRLSLMKKTDHLPLGVNQSGKNAIEGLLPSSVLSAVNGQETDLVMQLGSQVSVERRKAKEELKKKYLAEFKKHSNFPKEELKHLKIVIEHINKRFSKPEKRVHRTCC</sequence>